<dbReference type="Gene3D" id="3.40.50.300">
    <property type="entry name" value="P-loop containing nucleotide triphosphate hydrolases"/>
    <property type="match status" value="1"/>
</dbReference>
<dbReference type="EMBL" id="JBJKBG010000008">
    <property type="protein sequence ID" value="KAL3729023.1"/>
    <property type="molecule type" value="Genomic_DNA"/>
</dbReference>
<keyword evidence="3" id="KW-0611">Plant defense</keyword>
<feature type="domain" description="NB-ARC" evidence="5">
    <location>
        <begin position="5"/>
        <end position="175"/>
    </location>
</feature>
<dbReference type="Gene3D" id="3.80.10.10">
    <property type="entry name" value="Ribonuclease Inhibitor"/>
    <property type="match status" value="4"/>
</dbReference>
<evidence type="ECO:0000313" key="8">
    <source>
        <dbReference type="EMBL" id="KAL3729023.1"/>
    </source>
</evidence>
<feature type="region of interest" description="Disordered" evidence="4">
    <location>
        <begin position="987"/>
        <end position="1146"/>
    </location>
</feature>
<dbReference type="SUPFAM" id="SSF52058">
    <property type="entry name" value="L domain-like"/>
    <property type="match status" value="2"/>
</dbReference>
<feature type="compositionally biased region" description="Basic residues" evidence="4">
    <location>
        <begin position="1178"/>
        <end position="1192"/>
    </location>
</feature>
<keyword evidence="2" id="KW-0677">Repeat</keyword>
<dbReference type="InterPro" id="IPR042197">
    <property type="entry name" value="Apaf_helical"/>
</dbReference>
<dbReference type="GO" id="GO:0006952">
    <property type="term" value="P:defense response"/>
    <property type="evidence" value="ECO:0007669"/>
    <property type="project" value="UniProtKB-KW"/>
</dbReference>
<feature type="compositionally biased region" description="Polar residues" evidence="4">
    <location>
        <begin position="1087"/>
        <end position="1096"/>
    </location>
</feature>
<dbReference type="PANTHER" id="PTHR11017">
    <property type="entry name" value="LEUCINE-RICH REPEAT-CONTAINING PROTEIN"/>
    <property type="match status" value="1"/>
</dbReference>
<feature type="compositionally biased region" description="Acidic residues" evidence="4">
    <location>
        <begin position="1105"/>
        <end position="1127"/>
    </location>
</feature>
<gene>
    <name evidence="8" type="ORF">ACJRO7_033595</name>
</gene>
<dbReference type="InterPro" id="IPR044974">
    <property type="entry name" value="Disease_R_plants"/>
</dbReference>
<feature type="compositionally biased region" description="Basic residues" evidence="4">
    <location>
        <begin position="1132"/>
        <end position="1146"/>
    </location>
</feature>
<dbReference type="InterPro" id="IPR002182">
    <property type="entry name" value="NB-ARC"/>
</dbReference>
<feature type="compositionally biased region" description="Acidic residues" evidence="4">
    <location>
        <begin position="997"/>
        <end position="1009"/>
    </location>
</feature>
<dbReference type="Pfam" id="PF00931">
    <property type="entry name" value="NB-ARC"/>
    <property type="match status" value="1"/>
</dbReference>
<sequence>MENRISAINNLLDIDVGDVRLVGIYGMGGMGKTTLAKEIYNQLCPHFGKSCSFLRDVRETAKTVGLVKLQEQLLSDISNSTVAHNIRYDDDGIKAIEGTICNKKVLVVLDDVDDGNQIRKLIGRTFLYPGTRILVTTRDSGVLNIRGLKYKFKPYELERLSDEHALQLFSKHAFDDGSPLEGYETLSKDIVHTTGGLPLALQAIGALLFGQKKKKIWEEMRQKLNKTLNKDVWEQLKISYDALEPNQQHIFLDIACFFIDQKKTNLIYGWEEFGFSPEEAIDVLIKRCMIKVVGYLDDKRFWMHDQFIDLGRAIAKKEGTRLWDKADIICELSSKEKKQKVQALCFRERCYWDVPCRTVTAKQIKRFPNLQFLWLSSVNLQGDFASCLSKLKWFYLWHHTGGNDDQALMLTNLHLENVVLLHTYGYEWTEDAIKSLIKEATKLKILIIESCRLSHGTPIFSKHLVLEKLSFLRCSSLKKISCSIRKLRWLTYLEFEHCKALEKLPEQIGGLKNLQHLSFGDCQSLRGLPDSVGELKNLQHLSFGDCQSLRGLPDSVGELKNLQHLSFRYCPSLRGLPDSVSKLDSLTDLHLEDYSKIRKLLKLPDSVSKLDSLTELHLDDCNKIQELPELPKSLATLRLASSSLQSIPDVSNLTNLVELLLSDGQIPGGRSNITQSCDLSWIGRLFKLRKLELCLLNVRATSIEWGSLSLLEELRLDGLDLQKLKQLPSSLRVLKLRWTQVKQVELDGLPNLEELIIGRCERLARISVTSSLNKLRDVLVFNCPKLVELQFHGVLKSMESLDNSDNESLERLVCLSEEELGCNELQAPELTDGWRRVSLVSSSLKMLRELDLSSFPGPQEIQFVSTVEALEMFSVSDCSSLKRLGGLSNLKNLNNLSIWSCPTLQVVEGIDKLERLEYLGIDDCRSVERIFESSSSKIPKECKIQIHDLGQLPSSGDQGSFITWECYRQMILKAQTQVADSTIETTFPEIGDPLLEQPDDGEEDNDDNKDDGRQDVDDEDGDEDNEDDGKDDDDNDKVREDHENDDGEDDEVGNVHSSRGCSPVCSEDQDDDDDDDNDDEDDEGNNSHEVLQSSHGTPPVHFVSDSDENNDVDKDGDDDGDGDNDGDEDRKRTRMRKRKRGMMKKLRRSHLAGIHKFIPWTMMKRRKARGEGDSMATTRKRMRLMMKKPNRR</sequence>
<accession>A0ABD3JS07</accession>
<dbReference type="Pfam" id="PF23282">
    <property type="entry name" value="WHD_ROQ1"/>
    <property type="match status" value="1"/>
</dbReference>
<evidence type="ECO:0000259" key="7">
    <source>
        <dbReference type="Pfam" id="PF23598"/>
    </source>
</evidence>
<comment type="caution">
    <text evidence="8">The sequence shown here is derived from an EMBL/GenBank/DDBJ whole genome shotgun (WGS) entry which is preliminary data.</text>
</comment>
<evidence type="ECO:0000256" key="2">
    <source>
        <dbReference type="ARBA" id="ARBA00022737"/>
    </source>
</evidence>
<reference evidence="8 9" key="1">
    <citation type="submission" date="2024-11" db="EMBL/GenBank/DDBJ databases">
        <title>Chromosome-level genome assembly of Eucalyptus globulus Labill. provides insights into its genome evolution.</title>
        <authorList>
            <person name="Li X."/>
        </authorList>
    </citation>
    <scope>NUCLEOTIDE SEQUENCE [LARGE SCALE GENOMIC DNA]</scope>
    <source>
        <strain evidence="8">CL2024</strain>
        <tissue evidence="8">Fresh tender leaves</tissue>
    </source>
</reference>
<feature type="domain" description="Disease resistance protein Roq1-like winged-helix" evidence="6">
    <location>
        <begin position="246"/>
        <end position="316"/>
    </location>
</feature>
<feature type="compositionally biased region" description="Acidic residues" evidence="4">
    <location>
        <begin position="1067"/>
        <end position="1084"/>
    </location>
</feature>
<dbReference type="Pfam" id="PF23598">
    <property type="entry name" value="LRR_14"/>
    <property type="match status" value="1"/>
</dbReference>
<dbReference type="InterPro" id="IPR027417">
    <property type="entry name" value="P-loop_NTPase"/>
</dbReference>
<dbReference type="PROSITE" id="PS51450">
    <property type="entry name" value="LRR"/>
    <property type="match status" value="1"/>
</dbReference>
<dbReference type="SUPFAM" id="SSF52540">
    <property type="entry name" value="P-loop containing nucleoside triphosphate hydrolases"/>
    <property type="match status" value="1"/>
</dbReference>
<dbReference type="PRINTS" id="PR00364">
    <property type="entry name" value="DISEASERSIST"/>
</dbReference>
<organism evidence="8 9">
    <name type="scientific">Eucalyptus globulus</name>
    <name type="common">Tasmanian blue gum</name>
    <dbReference type="NCBI Taxonomy" id="34317"/>
    <lineage>
        <taxon>Eukaryota</taxon>
        <taxon>Viridiplantae</taxon>
        <taxon>Streptophyta</taxon>
        <taxon>Embryophyta</taxon>
        <taxon>Tracheophyta</taxon>
        <taxon>Spermatophyta</taxon>
        <taxon>Magnoliopsida</taxon>
        <taxon>eudicotyledons</taxon>
        <taxon>Gunneridae</taxon>
        <taxon>Pentapetalae</taxon>
        <taxon>rosids</taxon>
        <taxon>malvids</taxon>
        <taxon>Myrtales</taxon>
        <taxon>Myrtaceae</taxon>
        <taxon>Myrtoideae</taxon>
        <taxon>Eucalypteae</taxon>
        <taxon>Eucalyptus</taxon>
    </lineage>
</organism>
<feature type="compositionally biased region" description="Acidic residues" evidence="4">
    <location>
        <begin position="1016"/>
        <end position="1035"/>
    </location>
</feature>
<dbReference type="InterPro" id="IPR032675">
    <property type="entry name" value="LRR_dom_sf"/>
</dbReference>
<dbReference type="Proteomes" id="UP001634007">
    <property type="component" value="Unassembled WGS sequence"/>
</dbReference>
<dbReference type="Gene3D" id="1.10.8.430">
    <property type="entry name" value="Helical domain of apoptotic protease-activating factors"/>
    <property type="match status" value="1"/>
</dbReference>
<proteinExistence type="predicted"/>
<name>A0ABD3JS07_EUCGL</name>
<dbReference type="AlphaFoldDB" id="A0ABD3JS07"/>
<dbReference type="InterPro" id="IPR001611">
    <property type="entry name" value="Leu-rich_rpt"/>
</dbReference>
<evidence type="ECO:0000256" key="1">
    <source>
        <dbReference type="ARBA" id="ARBA00022614"/>
    </source>
</evidence>
<evidence type="ECO:0000259" key="6">
    <source>
        <dbReference type="Pfam" id="PF23282"/>
    </source>
</evidence>
<protein>
    <submittedName>
        <fullName evidence="8">Uncharacterized protein</fullName>
    </submittedName>
</protein>
<feature type="domain" description="Disease resistance R13L4/SHOC-2-like LRR" evidence="7">
    <location>
        <begin position="456"/>
        <end position="589"/>
    </location>
</feature>
<feature type="region of interest" description="Disordered" evidence="4">
    <location>
        <begin position="1164"/>
        <end position="1192"/>
    </location>
</feature>
<evidence type="ECO:0000256" key="3">
    <source>
        <dbReference type="ARBA" id="ARBA00022821"/>
    </source>
</evidence>
<dbReference type="PANTHER" id="PTHR11017:SF570">
    <property type="entry name" value="DISEASE RESISTANCE PROTEIN (TIR-NBS CLASS)-RELATED"/>
    <property type="match status" value="1"/>
</dbReference>
<keyword evidence="1" id="KW-0433">Leucine-rich repeat</keyword>
<evidence type="ECO:0000256" key="4">
    <source>
        <dbReference type="SAM" id="MobiDB-lite"/>
    </source>
</evidence>
<dbReference type="GO" id="GO:0051707">
    <property type="term" value="P:response to other organism"/>
    <property type="evidence" value="ECO:0007669"/>
    <property type="project" value="UniProtKB-ARBA"/>
</dbReference>
<evidence type="ECO:0000313" key="9">
    <source>
        <dbReference type="Proteomes" id="UP001634007"/>
    </source>
</evidence>
<feature type="compositionally biased region" description="Acidic residues" evidence="4">
    <location>
        <begin position="1043"/>
        <end position="1052"/>
    </location>
</feature>
<dbReference type="InterPro" id="IPR058192">
    <property type="entry name" value="WHD_ROQ1-like"/>
</dbReference>
<keyword evidence="9" id="KW-1185">Reference proteome</keyword>
<dbReference type="InterPro" id="IPR055414">
    <property type="entry name" value="LRR_R13L4/SHOC2-like"/>
</dbReference>
<evidence type="ECO:0000259" key="5">
    <source>
        <dbReference type="Pfam" id="PF00931"/>
    </source>
</evidence>